<feature type="compositionally biased region" description="Low complexity" evidence="2">
    <location>
        <begin position="158"/>
        <end position="178"/>
    </location>
</feature>
<evidence type="ECO:0000259" key="3">
    <source>
        <dbReference type="Pfam" id="PF09811"/>
    </source>
</evidence>
<feature type="domain" description="Essential protein Yae1 N-terminal" evidence="3">
    <location>
        <begin position="25"/>
        <end position="62"/>
    </location>
</feature>
<dbReference type="eggNOG" id="KOG4595">
    <property type="taxonomic scope" value="Eukaryota"/>
</dbReference>
<evidence type="ECO:0000313" key="5">
    <source>
        <dbReference type="Proteomes" id="UP000053664"/>
    </source>
</evidence>
<gene>
    <name evidence="4" type="ORF">PFL1_04378</name>
</gene>
<evidence type="ECO:0000313" key="4">
    <source>
        <dbReference type="EMBL" id="EPQ28051.1"/>
    </source>
</evidence>
<evidence type="ECO:0000256" key="1">
    <source>
        <dbReference type="ARBA" id="ARBA00038090"/>
    </source>
</evidence>
<dbReference type="OrthoDB" id="48036at2759"/>
<accession>A0A061HBT6</accession>
<dbReference type="PANTHER" id="PTHR28532">
    <property type="entry name" value="GEO13458P1"/>
    <property type="match status" value="1"/>
</dbReference>
<dbReference type="EMBL" id="KE361636">
    <property type="protein sequence ID" value="EPQ28051.1"/>
    <property type="molecule type" value="Genomic_DNA"/>
</dbReference>
<dbReference type="Proteomes" id="UP000053664">
    <property type="component" value="Unassembled WGS sequence"/>
</dbReference>
<dbReference type="GeneID" id="19318483"/>
<feature type="region of interest" description="Disordered" evidence="2">
    <location>
        <begin position="158"/>
        <end position="181"/>
    </location>
</feature>
<dbReference type="RefSeq" id="XP_007880095.1">
    <property type="nucleotide sequence ID" value="XM_007881904.1"/>
</dbReference>
<protein>
    <recommendedName>
        <fullName evidence="3">Essential protein Yae1 N-terminal domain-containing protein</fullName>
    </recommendedName>
</protein>
<dbReference type="InterPro" id="IPR052436">
    <property type="entry name" value="LTO1_adapter"/>
</dbReference>
<name>A0A061HBT6_9BASI</name>
<organism evidence="4 5">
    <name type="scientific">Pseudozyma flocculosa PF-1</name>
    <dbReference type="NCBI Taxonomy" id="1277687"/>
    <lineage>
        <taxon>Eukaryota</taxon>
        <taxon>Fungi</taxon>
        <taxon>Dikarya</taxon>
        <taxon>Basidiomycota</taxon>
        <taxon>Ustilaginomycotina</taxon>
        <taxon>Ustilaginomycetes</taxon>
        <taxon>Ustilaginales</taxon>
        <taxon>Ustilaginaceae</taxon>
        <taxon>Pseudozyma</taxon>
    </lineage>
</organism>
<dbReference type="AlphaFoldDB" id="A0A061HBT6"/>
<proteinExistence type="inferred from homology"/>
<comment type="similarity">
    <text evidence="1">Belongs to the LTO1 family.</text>
</comment>
<feature type="region of interest" description="Disordered" evidence="2">
    <location>
        <begin position="103"/>
        <end position="123"/>
    </location>
</feature>
<dbReference type="InterPro" id="IPR019191">
    <property type="entry name" value="Essential_protein_Yae1_N"/>
</dbReference>
<reference evidence="4 5" key="1">
    <citation type="journal article" date="2013" name="Plant Cell">
        <title>The transition from a phytopathogenic smut ancestor to an anamorphic biocontrol agent deciphered by comparative whole-genome analysis.</title>
        <authorList>
            <person name="Lefebvre F."/>
            <person name="Joly D.L."/>
            <person name="Labbe C."/>
            <person name="Teichmann B."/>
            <person name="Linning R."/>
            <person name="Belzile F."/>
            <person name="Bakkeren G."/>
            <person name="Belanger R.R."/>
        </authorList>
    </citation>
    <scope>NUCLEOTIDE SEQUENCE [LARGE SCALE GENOMIC DNA]</scope>
    <source>
        <strain evidence="4 5">PF-1</strain>
    </source>
</reference>
<dbReference type="PANTHER" id="PTHR28532:SF1">
    <property type="entry name" value="ORAL CANCER OVEREXPRESSED 1"/>
    <property type="match status" value="1"/>
</dbReference>
<dbReference type="KEGG" id="pfp:PFL1_04378"/>
<evidence type="ECO:0000256" key="2">
    <source>
        <dbReference type="SAM" id="MobiDB-lite"/>
    </source>
</evidence>
<sequence>MERADAADVDFDSLNKLEEHAYREGYQQGHEHGELHGTFEGRELGRDKGFEAWEEVGFYAGLAQMWRCLIEASGPADKLSRKQLKQLQHLGALERLTAAFPMHNKPSDAADAGGETSADAEAGHDLDEDLSKLDMLALLERIRARYRLTCSVLGIRPRGSAAPAAPQSSSEPGGSSFARGGGGFQAQSKTVLVAGRMVDPTQLGY</sequence>
<dbReference type="HOGENOM" id="CLU_093191_1_1_1"/>
<dbReference type="Pfam" id="PF09811">
    <property type="entry name" value="Yae1_N"/>
    <property type="match status" value="1"/>
</dbReference>